<keyword evidence="1" id="KW-0805">Transcription regulation</keyword>
<feature type="domain" description="HTH araC/xylS-type" evidence="4">
    <location>
        <begin position="248"/>
        <end position="346"/>
    </location>
</feature>
<dbReference type="SUPFAM" id="SSF46689">
    <property type="entry name" value="Homeodomain-like"/>
    <property type="match status" value="1"/>
</dbReference>
<evidence type="ECO:0000256" key="2">
    <source>
        <dbReference type="ARBA" id="ARBA00023125"/>
    </source>
</evidence>
<evidence type="ECO:0000259" key="4">
    <source>
        <dbReference type="PROSITE" id="PS01124"/>
    </source>
</evidence>
<keyword evidence="6" id="KW-1185">Reference proteome</keyword>
<dbReference type="GO" id="GO:0005829">
    <property type="term" value="C:cytosol"/>
    <property type="evidence" value="ECO:0007669"/>
    <property type="project" value="TreeGrafter"/>
</dbReference>
<dbReference type="PROSITE" id="PS01124">
    <property type="entry name" value="HTH_ARAC_FAMILY_2"/>
    <property type="match status" value="1"/>
</dbReference>
<dbReference type="SMART" id="SM00342">
    <property type="entry name" value="HTH_ARAC"/>
    <property type="match status" value="1"/>
</dbReference>
<dbReference type="Gene3D" id="1.10.10.60">
    <property type="entry name" value="Homeodomain-like"/>
    <property type="match status" value="1"/>
</dbReference>
<dbReference type="InterPro" id="IPR018060">
    <property type="entry name" value="HTH_AraC"/>
</dbReference>
<comment type="caution">
    <text evidence="5">The sequence shown here is derived from an EMBL/GenBank/DDBJ whole genome shotgun (WGS) entry which is preliminary data.</text>
</comment>
<dbReference type="PANTHER" id="PTHR47894">
    <property type="entry name" value="HTH-TYPE TRANSCRIPTIONAL REGULATOR GADX"/>
    <property type="match status" value="1"/>
</dbReference>
<dbReference type="EMBL" id="SBLB01000001">
    <property type="protein sequence ID" value="RYC71383.1"/>
    <property type="molecule type" value="Genomic_DNA"/>
</dbReference>
<dbReference type="AlphaFoldDB" id="A0A4Q2UNY1"/>
<evidence type="ECO:0000313" key="6">
    <source>
        <dbReference type="Proteomes" id="UP000290407"/>
    </source>
</evidence>
<dbReference type="PANTHER" id="PTHR47894:SF1">
    <property type="entry name" value="HTH-TYPE TRANSCRIPTIONAL REGULATOR VQSM"/>
    <property type="match status" value="1"/>
</dbReference>
<name>A0A4Q2UNY1_9BACT</name>
<organism evidence="5 6">
    <name type="scientific">Spirosoma sordidisoli</name>
    <dbReference type="NCBI Taxonomy" id="2502893"/>
    <lineage>
        <taxon>Bacteria</taxon>
        <taxon>Pseudomonadati</taxon>
        <taxon>Bacteroidota</taxon>
        <taxon>Cytophagia</taxon>
        <taxon>Cytophagales</taxon>
        <taxon>Cytophagaceae</taxon>
        <taxon>Spirosoma</taxon>
    </lineage>
</organism>
<evidence type="ECO:0000256" key="3">
    <source>
        <dbReference type="ARBA" id="ARBA00023163"/>
    </source>
</evidence>
<dbReference type="Pfam" id="PF12625">
    <property type="entry name" value="Arabinose_bd"/>
    <property type="match status" value="1"/>
</dbReference>
<dbReference type="GO" id="GO:0000976">
    <property type="term" value="F:transcription cis-regulatory region binding"/>
    <property type="evidence" value="ECO:0007669"/>
    <property type="project" value="TreeGrafter"/>
</dbReference>
<sequence>MATNASSAIRPAPASDHRLSVASVNLVLFAVRQRGLDPGELARAVGIDPARLRNPDERLPIRTMQHLWQEIVSRSGDPSIALSIGELVNPLSFGVLAYVMMHCPSLGQAFQKLIQYQDIVCEGIRTSGRHEGSAYVLSLQLTSPDIVFPAYAVESELSVYLAAMRALTGQTLVAREVWFAYPRPTDTSQHERVFGPAQLRFDTPESALVLDSALLDTPILNASPGLFTLFDQQADESMKRLKTPALTERVRTEILVLMKGEEPTLAAVADRLAMGIRTLQLHLKSEQTSYQQILDRVRRDMAIKHLREPHFSTTDIAYLLGFAEPSVFFRSFRKWTGQTPGAYRQQLYAS</sequence>
<dbReference type="Proteomes" id="UP000290407">
    <property type="component" value="Unassembled WGS sequence"/>
</dbReference>
<dbReference type="Pfam" id="PF12833">
    <property type="entry name" value="HTH_18"/>
    <property type="match status" value="1"/>
</dbReference>
<evidence type="ECO:0000256" key="1">
    <source>
        <dbReference type="ARBA" id="ARBA00023015"/>
    </source>
</evidence>
<dbReference type="InterPro" id="IPR009057">
    <property type="entry name" value="Homeodomain-like_sf"/>
</dbReference>
<evidence type="ECO:0000313" key="5">
    <source>
        <dbReference type="EMBL" id="RYC71383.1"/>
    </source>
</evidence>
<dbReference type="RefSeq" id="WP_077919044.1">
    <property type="nucleotide sequence ID" value="NZ_SBLB01000001.1"/>
</dbReference>
<dbReference type="GO" id="GO:0003700">
    <property type="term" value="F:DNA-binding transcription factor activity"/>
    <property type="evidence" value="ECO:0007669"/>
    <property type="project" value="InterPro"/>
</dbReference>
<protein>
    <submittedName>
        <fullName evidence="5">AraC family transcriptional regulator</fullName>
    </submittedName>
</protein>
<dbReference type="InterPro" id="IPR032687">
    <property type="entry name" value="AraC-type_N"/>
</dbReference>
<accession>A0A4Q2UNY1</accession>
<gene>
    <name evidence="5" type="ORF">EQG79_04360</name>
</gene>
<proteinExistence type="predicted"/>
<keyword evidence="2" id="KW-0238">DNA-binding</keyword>
<keyword evidence="3" id="KW-0804">Transcription</keyword>
<reference evidence="5 6" key="1">
    <citation type="submission" date="2019-01" db="EMBL/GenBank/DDBJ databases">
        <title>Spirosoma flava sp. nov., a propanil-degrading bacterium isolated from herbicide-contaminated soil.</title>
        <authorList>
            <person name="Zhang L."/>
            <person name="Jiang J.-D."/>
        </authorList>
    </citation>
    <scope>NUCLEOTIDE SEQUENCE [LARGE SCALE GENOMIC DNA]</scope>
    <source>
        <strain evidence="5 6">TY50</strain>
    </source>
</reference>